<gene>
    <name evidence="12" type="primary">serS</name>
    <name evidence="12" type="ORF">KC573_03750</name>
</gene>
<dbReference type="InterPro" id="IPR042103">
    <property type="entry name" value="SerRS_1_N_sf"/>
</dbReference>
<dbReference type="Pfam" id="PF00587">
    <property type="entry name" value="tRNA-synt_2b"/>
    <property type="match status" value="1"/>
</dbReference>
<keyword evidence="6" id="KW-0030">Aminoacyl-tRNA synthetase</keyword>
<organism evidence="12 13">
    <name type="scientific">candidate division WWE3 bacterium</name>
    <dbReference type="NCBI Taxonomy" id="2053526"/>
    <lineage>
        <taxon>Bacteria</taxon>
        <taxon>Katanobacteria</taxon>
    </lineage>
</organism>
<dbReference type="PRINTS" id="PR00981">
    <property type="entry name" value="TRNASYNTHSER"/>
</dbReference>
<proteinExistence type="predicted"/>
<dbReference type="AlphaFoldDB" id="A0A955LWG9"/>
<evidence type="ECO:0000313" key="12">
    <source>
        <dbReference type="EMBL" id="MCA9397921.1"/>
    </source>
</evidence>
<evidence type="ECO:0000256" key="1">
    <source>
        <dbReference type="ARBA" id="ARBA00012840"/>
    </source>
</evidence>
<dbReference type="GO" id="GO:0004828">
    <property type="term" value="F:serine-tRNA ligase activity"/>
    <property type="evidence" value="ECO:0007669"/>
    <property type="project" value="UniProtKB-UniRule"/>
</dbReference>
<dbReference type="PANTHER" id="PTHR11778">
    <property type="entry name" value="SERYL-TRNA SYNTHETASE"/>
    <property type="match status" value="1"/>
</dbReference>
<dbReference type="InterPro" id="IPR002317">
    <property type="entry name" value="Ser-tRNA-ligase_type_1"/>
</dbReference>
<dbReference type="InterPro" id="IPR010978">
    <property type="entry name" value="tRNA-bd_arm"/>
</dbReference>
<protein>
    <recommendedName>
        <fullName evidence="1 7">Serine--tRNA ligase</fullName>
        <ecNumber evidence="1 7">6.1.1.11</ecNumber>
    </recommendedName>
</protein>
<dbReference type="GO" id="GO:0005524">
    <property type="term" value="F:ATP binding"/>
    <property type="evidence" value="ECO:0007669"/>
    <property type="project" value="UniProtKB-KW"/>
</dbReference>
<evidence type="ECO:0000256" key="7">
    <source>
        <dbReference type="NCBIfam" id="TIGR00414"/>
    </source>
</evidence>
<dbReference type="Gene3D" id="1.10.287.40">
    <property type="entry name" value="Serine-tRNA synthetase, tRNA binding domain"/>
    <property type="match status" value="1"/>
</dbReference>
<dbReference type="Gene3D" id="3.30.930.10">
    <property type="entry name" value="Bira Bifunctional Protein, Domain 2"/>
    <property type="match status" value="1"/>
</dbReference>
<reference evidence="12" key="1">
    <citation type="submission" date="2020-04" db="EMBL/GenBank/DDBJ databases">
        <authorList>
            <person name="Zhang T."/>
        </authorList>
    </citation>
    <scope>NUCLEOTIDE SEQUENCE</scope>
    <source>
        <strain evidence="12">HKST-UBA02</strain>
    </source>
</reference>
<dbReference type="SUPFAM" id="SSF46589">
    <property type="entry name" value="tRNA-binding arm"/>
    <property type="match status" value="1"/>
</dbReference>
<feature type="coiled-coil region" evidence="10">
    <location>
        <begin position="66"/>
        <end position="100"/>
    </location>
</feature>
<name>A0A955LWG9_UNCKA</name>
<keyword evidence="3" id="KW-0547">Nucleotide-binding</keyword>
<dbReference type="NCBIfam" id="TIGR00414">
    <property type="entry name" value="serS"/>
    <property type="match status" value="1"/>
</dbReference>
<dbReference type="SUPFAM" id="SSF55681">
    <property type="entry name" value="Class II aaRS and biotin synthetases"/>
    <property type="match status" value="1"/>
</dbReference>
<dbReference type="GO" id="GO:0005737">
    <property type="term" value="C:cytoplasm"/>
    <property type="evidence" value="ECO:0007669"/>
    <property type="project" value="UniProtKB-UniRule"/>
</dbReference>
<feature type="binding site" evidence="8">
    <location>
        <position position="273"/>
    </location>
    <ligand>
        <name>L-serine</name>
        <dbReference type="ChEBI" id="CHEBI:33384"/>
    </ligand>
</feature>
<evidence type="ECO:0000256" key="3">
    <source>
        <dbReference type="ARBA" id="ARBA00022741"/>
    </source>
</evidence>
<dbReference type="EMBL" id="JAGQKY010000196">
    <property type="protein sequence ID" value="MCA9397921.1"/>
    <property type="molecule type" value="Genomic_DNA"/>
</dbReference>
<keyword evidence="2 12" id="KW-0436">Ligase</keyword>
<dbReference type="Proteomes" id="UP000699691">
    <property type="component" value="Unassembled WGS sequence"/>
</dbReference>
<sequence>MVDIQYIREHPEEMKQNIINRQMDPAIFDVDALLRLDSDRRELVHQVDLLRADRNELSSKITGPSDQELITKATKIKEQIQKLEEELQATDANYNELLWKMPNRLHPDIVIGKDEDENQVLREWGEIPAFDFEIKDHLELGEALDIIDMQTAASVSGARFAYIKNEAALLQFALVHFIISSVTNPEIVRKIADSVGNKYSTPFSPIVPPVLMRPDVMDRMGRLYPIEDRFLLEKDDLVLVGSAEHTLGPLHMDQTVDSENLPFRYIGYSTAFRQEAGSYGKDTRGILRVHQFDKLEFETFSLPEDGATEQNLLIAFQEYFLQQLEIPYQVIDICSGDTGKPDYRQVDINSWIPSQNTYRETHTSDYMTDYQAR</sequence>
<feature type="domain" description="Aminoacyl-transfer RNA synthetases class-II family profile" evidence="11">
    <location>
        <begin position="188"/>
        <end position="373"/>
    </location>
</feature>
<evidence type="ECO:0000256" key="2">
    <source>
        <dbReference type="ARBA" id="ARBA00022598"/>
    </source>
</evidence>
<feature type="non-terminal residue" evidence="12">
    <location>
        <position position="373"/>
    </location>
</feature>
<evidence type="ECO:0000256" key="10">
    <source>
        <dbReference type="SAM" id="Coils"/>
    </source>
</evidence>
<dbReference type="InterPro" id="IPR015866">
    <property type="entry name" value="Ser-tRNA-synth_1_N"/>
</dbReference>
<keyword evidence="4 9" id="KW-0067">ATP-binding</keyword>
<dbReference type="InterPro" id="IPR006195">
    <property type="entry name" value="aa-tRNA-synth_II"/>
</dbReference>
<accession>A0A955LWG9</accession>
<keyword evidence="5" id="KW-0648">Protein biosynthesis</keyword>
<dbReference type="InterPro" id="IPR002314">
    <property type="entry name" value="aa-tRNA-synt_IIb"/>
</dbReference>
<evidence type="ECO:0000256" key="8">
    <source>
        <dbReference type="PIRSR" id="PIRSR001529-1"/>
    </source>
</evidence>
<evidence type="ECO:0000256" key="6">
    <source>
        <dbReference type="ARBA" id="ARBA00023146"/>
    </source>
</evidence>
<dbReference type="InterPro" id="IPR045864">
    <property type="entry name" value="aa-tRNA-synth_II/BPL/LPL"/>
</dbReference>
<comment type="caution">
    <text evidence="12">The sequence shown here is derived from an EMBL/GenBank/DDBJ whole genome shotgun (WGS) entry which is preliminary data.</text>
</comment>
<dbReference type="EC" id="6.1.1.11" evidence="1 7"/>
<reference evidence="12" key="2">
    <citation type="journal article" date="2021" name="Microbiome">
        <title>Successional dynamics and alternative stable states in a saline activated sludge microbial community over 9 years.</title>
        <authorList>
            <person name="Wang Y."/>
            <person name="Ye J."/>
            <person name="Ju F."/>
            <person name="Liu L."/>
            <person name="Boyd J.A."/>
            <person name="Deng Y."/>
            <person name="Parks D.H."/>
            <person name="Jiang X."/>
            <person name="Yin X."/>
            <person name="Woodcroft B.J."/>
            <person name="Tyson G.W."/>
            <person name="Hugenholtz P."/>
            <person name="Polz M.F."/>
            <person name="Zhang T."/>
        </authorList>
    </citation>
    <scope>NUCLEOTIDE SEQUENCE</scope>
    <source>
        <strain evidence="12">HKST-UBA02</strain>
    </source>
</reference>
<dbReference type="PROSITE" id="PS50862">
    <property type="entry name" value="AA_TRNA_LIGASE_II"/>
    <property type="match status" value="1"/>
</dbReference>
<feature type="binding site" evidence="9">
    <location>
        <begin position="289"/>
        <end position="292"/>
    </location>
    <ligand>
        <name>ATP</name>
        <dbReference type="ChEBI" id="CHEBI:30616"/>
    </ligand>
</feature>
<dbReference type="Pfam" id="PF02403">
    <property type="entry name" value="Seryl_tRNA_N"/>
    <property type="match status" value="1"/>
</dbReference>
<dbReference type="PIRSF" id="PIRSF001529">
    <property type="entry name" value="Ser-tRNA-synth_IIa"/>
    <property type="match status" value="1"/>
</dbReference>
<evidence type="ECO:0000256" key="5">
    <source>
        <dbReference type="ARBA" id="ARBA00022917"/>
    </source>
</evidence>
<evidence type="ECO:0000256" key="9">
    <source>
        <dbReference type="PIRSR" id="PIRSR001529-2"/>
    </source>
</evidence>
<evidence type="ECO:0000256" key="4">
    <source>
        <dbReference type="ARBA" id="ARBA00022840"/>
    </source>
</evidence>
<evidence type="ECO:0000259" key="11">
    <source>
        <dbReference type="PROSITE" id="PS50862"/>
    </source>
</evidence>
<feature type="binding site" evidence="8">
    <location>
        <position position="296"/>
    </location>
    <ligand>
        <name>L-serine</name>
        <dbReference type="ChEBI" id="CHEBI:33384"/>
    </ligand>
</feature>
<feature type="binding site" evidence="9">
    <location>
        <begin position="273"/>
        <end position="275"/>
    </location>
    <ligand>
        <name>ATP</name>
        <dbReference type="ChEBI" id="CHEBI:30616"/>
    </ligand>
</feature>
<evidence type="ECO:0000313" key="13">
    <source>
        <dbReference type="Proteomes" id="UP000699691"/>
    </source>
</evidence>
<dbReference type="GO" id="GO:0006434">
    <property type="term" value="P:seryl-tRNA aminoacylation"/>
    <property type="evidence" value="ECO:0007669"/>
    <property type="project" value="UniProtKB-UniRule"/>
</dbReference>
<keyword evidence="10" id="KW-0175">Coiled coil</keyword>